<evidence type="ECO:0000313" key="4">
    <source>
        <dbReference type="Proteomes" id="UP001230268"/>
    </source>
</evidence>
<protein>
    <submittedName>
        <fullName evidence="3">Aminomethyltransferase like protein</fullName>
    </submittedName>
</protein>
<dbReference type="SUPFAM" id="SSF103025">
    <property type="entry name" value="Folate-binding domain"/>
    <property type="match status" value="1"/>
</dbReference>
<proteinExistence type="predicted"/>
<dbReference type="PANTHER" id="PTHR43757">
    <property type="entry name" value="AMINOMETHYLTRANSFERASE"/>
    <property type="match status" value="1"/>
</dbReference>
<evidence type="ECO:0000259" key="2">
    <source>
        <dbReference type="Pfam" id="PF01571"/>
    </source>
</evidence>
<evidence type="ECO:0000256" key="1">
    <source>
        <dbReference type="SAM" id="MobiDB-lite"/>
    </source>
</evidence>
<name>A0AAD8LSK9_BABGI</name>
<dbReference type="SUPFAM" id="SSF101790">
    <property type="entry name" value="Aminomethyltransferase beta-barrel domain"/>
    <property type="match status" value="1"/>
</dbReference>
<dbReference type="InterPro" id="IPR029043">
    <property type="entry name" value="GcvT/YgfZ_C"/>
</dbReference>
<dbReference type="Gene3D" id="3.30.1360.120">
    <property type="entry name" value="Probable tRNA modification gtpase trme, domain 1"/>
    <property type="match status" value="1"/>
</dbReference>
<dbReference type="PANTHER" id="PTHR43757:SF2">
    <property type="entry name" value="AMINOMETHYLTRANSFERASE, MITOCHONDRIAL"/>
    <property type="match status" value="1"/>
</dbReference>
<dbReference type="EMBL" id="JAVEPI010000003">
    <property type="protein sequence ID" value="KAK1443110.1"/>
    <property type="molecule type" value="Genomic_DNA"/>
</dbReference>
<evidence type="ECO:0000313" key="3">
    <source>
        <dbReference type="EMBL" id="KAK1443110.1"/>
    </source>
</evidence>
<dbReference type="GO" id="GO:0005739">
    <property type="term" value="C:mitochondrion"/>
    <property type="evidence" value="ECO:0007669"/>
    <property type="project" value="TreeGrafter"/>
</dbReference>
<sequence length="818" mass="92440">MANLDVLKGTSRFYSHILRHFASHGINNATKPASRAIGQASWFKDPLAAEQKLKHKCLENSLFDSTVVHTPQQKIIREIINRRRDATDQSNYGGDNIYQLGEQYLNLEHEARMLEPSEAALVGRKINEILEKRFNYNPVYVGDIYAGCEYLENSIEGVKDSVPTSANTNLLDIKNGVVPNGTVIKMSVTDLEDEVFHCSSKDVFDRLDACVINTSVIKHWIEDNEFHAILYNKAILPLVVSDGKREYKYMRNKCVMFNKSYAMPIEILGENADTFLGHFVTCSLQSMSVGMLQYTCVVDTKGFVMDTGYVAKTNDGFLLITNGLHKRSLYNYMTSYQVSCKNSGLAVNLKPLLTSTVVSLQGPMAVEALMNIVNFNSGEDPERIDVDGVETTVNGKLGTCSLEMRHPLPPFLHSFNSTFRYTSLSCEGSVIMQEEPIFCMRIGDVGEDGIEFLISEEGASHLVGWLSNHCDVITAGFQTYDLGRMEAGIIRSDVDLPTEPSPIQASVAWSVDTHKLRFGSLFGRQHMISQLVNGVPKVRVGLLTNQKVNPLCNILNPETRMPIGFVTSSIWSHGLQMYISQVYVNTEYAKHDMPVYISMPSMPQAPLTKRDYRKYYRNRTKRTFIRGTVVHLPFVYHNYPIRESDKYHVGGRNVPLRRKQSPSNPRMEDEATLVNSMNEDTCQIQGVTSLRDTSNGSVSPGINDEGNTDAQKTATQVKTRKQLWREVIAKHRRMNAKSLEMALQDLEKAKVVPIVSKDNSSDELEQSGYLHINRINLRPQVKMPRDKWIEYYVSLHNEPVPPRHRRYRPPVGQKTQLS</sequence>
<feature type="domain" description="GCVT N-terminal" evidence="2">
    <location>
        <begin position="244"/>
        <end position="374"/>
    </location>
</feature>
<dbReference type="Proteomes" id="UP001230268">
    <property type="component" value="Unassembled WGS sequence"/>
</dbReference>
<comment type="caution">
    <text evidence="3">The sequence shown here is derived from an EMBL/GenBank/DDBJ whole genome shotgun (WGS) entry which is preliminary data.</text>
</comment>
<dbReference type="InterPro" id="IPR028896">
    <property type="entry name" value="GcvT/YgfZ/DmdA"/>
</dbReference>
<accession>A0AAD8LSK9</accession>
<feature type="compositionally biased region" description="Polar residues" evidence="1">
    <location>
        <begin position="690"/>
        <end position="700"/>
    </location>
</feature>
<dbReference type="Pfam" id="PF01571">
    <property type="entry name" value="GCV_T"/>
    <property type="match status" value="1"/>
</dbReference>
<feature type="region of interest" description="Disordered" evidence="1">
    <location>
        <begin position="690"/>
        <end position="709"/>
    </location>
</feature>
<reference evidence="3" key="1">
    <citation type="submission" date="2023-08" db="EMBL/GenBank/DDBJ databases">
        <title>Draft sequence of the Babesia gibsoni genome.</title>
        <authorList>
            <person name="Yamagishi J.Y."/>
            <person name="Xuan X.X."/>
        </authorList>
    </citation>
    <scope>NUCLEOTIDE SEQUENCE</scope>
    <source>
        <strain evidence="3">Azabu</strain>
    </source>
</reference>
<dbReference type="InterPro" id="IPR027266">
    <property type="entry name" value="TrmE/GcvT-like"/>
</dbReference>
<dbReference type="InterPro" id="IPR006222">
    <property type="entry name" value="GCVT_N"/>
</dbReference>
<dbReference type="AlphaFoldDB" id="A0AAD8LSK9"/>
<feature type="region of interest" description="Disordered" evidence="1">
    <location>
        <begin position="799"/>
        <end position="818"/>
    </location>
</feature>
<keyword evidence="4" id="KW-1185">Reference proteome</keyword>
<organism evidence="3 4">
    <name type="scientific">Babesia gibsoni</name>
    <dbReference type="NCBI Taxonomy" id="33632"/>
    <lineage>
        <taxon>Eukaryota</taxon>
        <taxon>Sar</taxon>
        <taxon>Alveolata</taxon>
        <taxon>Apicomplexa</taxon>
        <taxon>Aconoidasida</taxon>
        <taxon>Piroplasmida</taxon>
        <taxon>Babesiidae</taxon>
        <taxon>Babesia</taxon>
    </lineage>
</organism>
<gene>
    <name evidence="3" type="ORF">BgAZ_306280</name>
</gene>